<dbReference type="GO" id="GO:0007165">
    <property type="term" value="P:signal transduction"/>
    <property type="evidence" value="ECO:0007669"/>
    <property type="project" value="UniProtKB-KW"/>
</dbReference>
<dbReference type="PROSITE" id="PS50111">
    <property type="entry name" value="CHEMOTAXIS_TRANSDUC_2"/>
    <property type="match status" value="1"/>
</dbReference>
<dbReference type="FunFam" id="1.10.287.950:FF:000001">
    <property type="entry name" value="Methyl-accepting chemotaxis sensory transducer"/>
    <property type="match status" value="1"/>
</dbReference>
<comment type="caution">
    <text evidence="9">The sequence shown here is derived from an EMBL/GenBank/DDBJ whole genome shotgun (WGS) entry which is preliminary data.</text>
</comment>
<dbReference type="InterPro" id="IPR004089">
    <property type="entry name" value="MCPsignal_dom"/>
</dbReference>
<dbReference type="PROSITE" id="PS50192">
    <property type="entry name" value="T_SNARE"/>
    <property type="match status" value="1"/>
</dbReference>
<organism evidence="9">
    <name type="scientific">marine sediment metagenome</name>
    <dbReference type="NCBI Taxonomy" id="412755"/>
    <lineage>
        <taxon>unclassified sequences</taxon>
        <taxon>metagenomes</taxon>
        <taxon>ecological metagenomes</taxon>
    </lineage>
</organism>
<dbReference type="SUPFAM" id="SSF58104">
    <property type="entry name" value="Methyl-accepting chemotaxis protein (MCP) signaling domain"/>
    <property type="match status" value="1"/>
</dbReference>
<comment type="subcellular location">
    <subcellularLocation>
        <location evidence="1">Cell inner membrane</location>
        <topology evidence="1">Multi-pass membrane protein</topology>
    </subcellularLocation>
</comment>
<keyword evidence="2" id="KW-0997">Cell inner membrane</keyword>
<keyword evidence="3" id="KW-0807">Transducer</keyword>
<feature type="coiled-coil region" evidence="5">
    <location>
        <begin position="105"/>
        <end position="146"/>
    </location>
</feature>
<feature type="non-terminal residue" evidence="9">
    <location>
        <position position="1"/>
    </location>
</feature>
<name>X0RU19_9ZZZZ</name>
<keyword evidence="5" id="KW-0175">Coiled coil</keyword>
<accession>X0RU19</accession>
<dbReference type="Gene3D" id="1.10.287.950">
    <property type="entry name" value="Methyl-accepting chemotaxis protein"/>
    <property type="match status" value="1"/>
</dbReference>
<gene>
    <name evidence="9" type="ORF">S01H1_16655</name>
</gene>
<dbReference type="PRINTS" id="PR00260">
    <property type="entry name" value="CHEMTRNSDUCR"/>
</dbReference>
<dbReference type="GO" id="GO:0006935">
    <property type="term" value="P:chemotaxis"/>
    <property type="evidence" value="ECO:0007669"/>
    <property type="project" value="InterPro"/>
</dbReference>
<keyword evidence="2" id="KW-0472">Membrane</keyword>
<proteinExistence type="inferred from homology"/>
<dbReference type="CDD" id="cd11386">
    <property type="entry name" value="MCP_signal"/>
    <property type="match status" value="1"/>
</dbReference>
<protein>
    <recommendedName>
        <fullName evidence="10">Methyl-accepting transducer domain-containing protein</fullName>
    </recommendedName>
</protein>
<dbReference type="GO" id="GO:0004888">
    <property type="term" value="F:transmembrane signaling receptor activity"/>
    <property type="evidence" value="ECO:0007669"/>
    <property type="project" value="InterPro"/>
</dbReference>
<evidence type="ECO:0000256" key="1">
    <source>
        <dbReference type="ARBA" id="ARBA00004429"/>
    </source>
</evidence>
<dbReference type="Pfam" id="PF00672">
    <property type="entry name" value="HAMP"/>
    <property type="match status" value="1"/>
</dbReference>
<keyword evidence="2" id="KW-1003">Cell membrane</keyword>
<dbReference type="PANTHER" id="PTHR32089">
    <property type="entry name" value="METHYL-ACCEPTING CHEMOTAXIS PROTEIN MCPB"/>
    <property type="match status" value="1"/>
</dbReference>
<dbReference type="InterPro" id="IPR003660">
    <property type="entry name" value="HAMP_dom"/>
</dbReference>
<evidence type="ECO:0000256" key="3">
    <source>
        <dbReference type="ARBA" id="ARBA00023224"/>
    </source>
</evidence>
<dbReference type="GO" id="GO:0005886">
    <property type="term" value="C:plasma membrane"/>
    <property type="evidence" value="ECO:0007669"/>
    <property type="project" value="UniProtKB-SubCell"/>
</dbReference>
<dbReference type="InterPro" id="IPR004090">
    <property type="entry name" value="Chemotax_Me-accpt_rcpt"/>
</dbReference>
<feature type="domain" description="Methyl-accepting transducer" evidence="6">
    <location>
        <begin position="34"/>
        <end position="270"/>
    </location>
</feature>
<dbReference type="InterPro" id="IPR000727">
    <property type="entry name" value="T_SNARE_dom"/>
</dbReference>
<evidence type="ECO:0000256" key="5">
    <source>
        <dbReference type="SAM" id="Coils"/>
    </source>
</evidence>
<evidence type="ECO:0000313" key="9">
    <source>
        <dbReference type="EMBL" id="GAF67252.1"/>
    </source>
</evidence>
<feature type="domain" description="HAMP" evidence="8">
    <location>
        <begin position="1"/>
        <end position="29"/>
    </location>
</feature>
<dbReference type="Pfam" id="PF00015">
    <property type="entry name" value="MCPsignal"/>
    <property type="match status" value="1"/>
</dbReference>
<feature type="domain" description="T-SNARE coiled-coil homology" evidence="7">
    <location>
        <begin position="221"/>
        <end position="283"/>
    </location>
</feature>
<evidence type="ECO:0008006" key="10">
    <source>
        <dbReference type="Google" id="ProtNLM"/>
    </source>
</evidence>
<reference evidence="9" key="1">
    <citation type="journal article" date="2014" name="Front. Microbiol.">
        <title>High frequency of phylogenetically diverse reductive dehalogenase-homologous genes in deep subseafloor sedimentary metagenomes.</title>
        <authorList>
            <person name="Kawai M."/>
            <person name="Futagami T."/>
            <person name="Toyoda A."/>
            <person name="Takaki Y."/>
            <person name="Nishi S."/>
            <person name="Hori S."/>
            <person name="Arai W."/>
            <person name="Tsubouchi T."/>
            <person name="Morono Y."/>
            <person name="Uchiyama I."/>
            <person name="Ito T."/>
            <person name="Fujiyama A."/>
            <person name="Inagaki F."/>
            <person name="Takami H."/>
        </authorList>
    </citation>
    <scope>NUCLEOTIDE SEQUENCE</scope>
    <source>
        <strain evidence="9">Expedition CK06-06</strain>
    </source>
</reference>
<evidence type="ECO:0000259" key="8">
    <source>
        <dbReference type="PROSITE" id="PS50885"/>
    </source>
</evidence>
<dbReference type="SMART" id="SM00283">
    <property type="entry name" value="MA"/>
    <property type="match status" value="1"/>
</dbReference>
<comment type="similarity">
    <text evidence="4">Belongs to the methyl-accepting chemotaxis (MCP) protein family.</text>
</comment>
<dbReference type="PANTHER" id="PTHR32089:SF112">
    <property type="entry name" value="LYSOZYME-LIKE PROTEIN-RELATED"/>
    <property type="match status" value="1"/>
</dbReference>
<dbReference type="PROSITE" id="PS50885">
    <property type="entry name" value="HAMP"/>
    <property type="match status" value="1"/>
</dbReference>
<sequence>RLTINSRDEISEVANSFNSLLEVLHTMIGKINDASMLVASSAEEMSMVTKEVQHSSDTQTGEIQHAAVAVNEMSSTAQEIARNASSAADSVSDVDVQLKEGVTVANEARQEIETLTAEVQDAANAIKELEENSKNIGQVLDAIQNVAEQTNLLALNAAIEAARAGEQGRGFAVVADEVRTLAQRTQESTETIRKTITEFQQGTNQVVATVSSSNQRAESGIAKVTRSSEILSDISSMVSSINDMNIQIAAAAEEQGATAEEISRNVTRVSDLSESTKSQTAQTSEASAELAQLGGSLMDMVKSFKL</sequence>
<evidence type="ECO:0000256" key="4">
    <source>
        <dbReference type="ARBA" id="ARBA00029447"/>
    </source>
</evidence>
<dbReference type="EMBL" id="BARS01008772">
    <property type="protein sequence ID" value="GAF67252.1"/>
    <property type="molecule type" value="Genomic_DNA"/>
</dbReference>
<evidence type="ECO:0000256" key="2">
    <source>
        <dbReference type="ARBA" id="ARBA00022519"/>
    </source>
</evidence>
<dbReference type="AlphaFoldDB" id="X0RU19"/>
<evidence type="ECO:0000259" key="6">
    <source>
        <dbReference type="PROSITE" id="PS50111"/>
    </source>
</evidence>
<evidence type="ECO:0000259" key="7">
    <source>
        <dbReference type="PROSITE" id="PS50192"/>
    </source>
</evidence>